<evidence type="ECO:0000256" key="1">
    <source>
        <dbReference type="SAM" id="MobiDB-lite"/>
    </source>
</evidence>
<name>A0AAD6YQU1_9AGAR</name>
<evidence type="ECO:0000313" key="3">
    <source>
        <dbReference type="Proteomes" id="UP001219525"/>
    </source>
</evidence>
<proteinExistence type="predicted"/>
<feature type="compositionally biased region" description="Acidic residues" evidence="1">
    <location>
        <begin position="40"/>
        <end position="50"/>
    </location>
</feature>
<dbReference type="AlphaFoldDB" id="A0AAD6YQU1"/>
<dbReference type="PANTHER" id="PTHR33099">
    <property type="entry name" value="FE2OG DIOXYGENASE DOMAIN-CONTAINING PROTEIN"/>
    <property type="match status" value="1"/>
</dbReference>
<protein>
    <submittedName>
        <fullName evidence="2">Uncharacterized protein</fullName>
    </submittedName>
</protein>
<feature type="region of interest" description="Disordered" evidence="1">
    <location>
        <begin position="1"/>
        <end position="100"/>
    </location>
</feature>
<keyword evidence="3" id="KW-1185">Reference proteome</keyword>
<sequence length="1130" mass="123885">MKMESPAQTAPPDMIKVPDDSLLKAIGGAQPITTSTTENSPDESHDDDTEQNSTAENSSDESDDDDDDDTEHNSTAEISYDEYDEDDDDDRGTEEHKSLISPSTDIRVSVLVLRVNASQADAFKQGDFKAVVEEGFQFDGVFAFSSRYALGDAPNPCLVIDGYGTIGLPLSEREAPRIASECALKGGANTGIWEIPAEKIHFDNPAWDTWIKKTSGVAASKALTADTSLRPTFVLRKLVIHDNTCPPTNYKETVGGDDKTSRKIGDLIVLLPSLFDGAQLQLSHAGQRKTIAPKSRLSTFVVAAYSGVEHVLSSVTSGYRLSLVYEIVHNITGVVVPVRPTLPEMQGATQKLRNILLSWKQAASGAAPELLACLLQHKYTQAPTFGAKSLTGADALLVSHLRPLAWEFKFCLYLAHVTATVSTSGRGCERCENCEHCDSRDDGEVMDDGDSKTALHVSQVVDLLGMPINVDLPLQMEDYLRGPVVDGKPDDVHFKSYGFRVVYKRTAILIWPKNTAIDGRVSVGDVYDHALHVLRKSLTPAPTKREAKVVDALLECCRTRPQDDKKMQKVMQTLQRSADRWNDMQLLLRALKVCGVDKNADLMGVEGFVSAYQAFGWSALKDFCGEVMVNDSSNTRRHALLIRFAQMGEEKGDAEVSAWCTAQTDTLHRALGKIDASHIPLLMDVATTRGGEFLRDVIFPQLEAQKLDRAFWCAFSKQLHQNAASIPSLALMRDNSISELVRGLPAFPTKDGRWQGAKDRDSVEVLEAIKLCIETKNEALCGEIFTKMRDAARSGDFLPSFPPWRYYVELSPAVIEAMQSAPASSALDGVFLPFFVDVVDSMVSTVRMTPGGEKIEPCSLSDQHKAILAAAARKAGGISVLKQRYHLLCLMRSAADRNSTALALGLFIAKEFPRQEMSGNSDVQVYDDLIENLVRAAIDTFDTSTLVKVQATTHPSYYYAGGHATSPSDQMLSLVQFCFEVGARDECGRLLDRLGELPAGTSVGQHVSTVLAPFLPVLKQYLVAQHLDCRTDPYKKFAAAVIKTFVEKVMTPEAVPAEQIQALGCACADCAELRAFFVSDRVSISFPRRADAARHSEIALEPMRAWGVSWARQGKKQNLKLNVRACTCPL</sequence>
<dbReference type="PANTHER" id="PTHR33099:SF7">
    <property type="entry name" value="MYND-TYPE DOMAIN-CONTAINING PROTEIN"/>
    <property type="match status" value="1"/>
</dbReference>
<dbReference type="Proteomes" id="UP001219525">
    <property type="component" value="Unassembled WGS sequence"/>
</dbReference>
<evidence type="ECO:0000313" key="2">
    <source>
        <dbReference type="EMBL" id="KAJ7226731.1"/>
    </source>
</evidence>
<gene>
    <name evidence="2" type="ORF">GGX14DRAFT_417213</name>
</gene>
<reference evidence="2" key="1">
    <citation type="submission" date="2023-03" db="EMBL/GenBank/DDBJ databases">
        <title>Massive genome expansion in bonnet fungi (Mycena s.s.) driven by repeated elements and novel gene families across ecological guilds.</title>
        <authorList>
            <consortium name="Lawrence Berkeley National Laboratory"/>
            <person name="Harder C.B."/>
            <person name="Miyauchi S."/>
            <person name="Viragh M."/>
            <person name="Kuo A."/>
            <person name="Thoen E."/>
            <person name="Andreopoulos B."/>
            <person name="Lu D."/>
            <person name="Skrede I."/>
            <person name="Drula E."/>
            <person name="Henrissat B."/>
            <person name="Morin E."/>
            <person name="Kohler A."/>
            <person name="Barry K."/>
            <person name="LaButti K."/>
            <person name="Morin E."/>
            <person name="Salamov A."/>
            <person name="Lipzen A."/>
            <person name="Mereny Z."/>
            <person name="Hegedus B."/>
            <person name="Baldrian P."/>
            <person name="Stursova M."/>
            <person name="Weitz H."/>
            <person name="Taylor A."/>
            <person name="Grigoriev I.V."/>
            <person name="Nagy L.G."/>
            <person name="Martin F."/>
            <person name="Kauserud H."/>
        </authorList>
    </citation>
    <scope>NUCLEOTIDE SEQUENCE</scope>
    <source>
        <strain evidence="2">9144</strain>
    </source>
</reference>
<feature type="compositionally biased region" description="Acidic residues" evidence="1">
    <location>
        <begin position="79"/>
        <end position="92"/>
    </location>
</feature>
<organism evidence="2 3">
    <name type="scientific">Mycena pura</name>
    <dbReference type="NCBI Taxonomy" id="153505"/>
    <lineage>
        <taxon>Eukaryota</taxon>
        <taxon>Fungi</taxon>
        <taxon>Dikarya</taxon>
        <taxon>Basidiomycota</taxon>
        <taxon>Agaricomycotina</taxon>
        <taxon>Agaricomycetes</taxon>
        <taxon>Agaricomycetidae</taxon>
        <taxon>Agaricales</taxon>
        <taxon>Marasmiineae</taxon>
        <taxon>Mycenaceae</taxon>
        <taxon>Mycena</taxon>
    </lineage>
</organism>
<accession>A0AAD6YQU1</accession>
<dbReference type="EMBL" id="JARJCW010000003">
    <property type="protein sequence ID" value="KAJ7226731.1"/>
    <property type="molecule type" value="Genomic_DNA"/>
</dbReference>
<comment type="caution">
    <text evidence="2">The sequence shown here is derived from an EMBL/GenBank/DDBJ whole genome shotgun (WGS) entry which is preliminary data.</text>
</comment>
<feature type="compositionally biased region" description="Acidic residues" evidence="1">
    <location>
        <begin position="58"/>
        <end position="70"/>
    </location>
</feature>